<sequence>MPTRVRPSNAPNRTHHFPRNPPPPTTQTTLENSAIHFHCDPQHQPLWKDSLLGKKKLLRYKCLCACVTCSKKKEETYGLETRENEPTHCIFLKYFSNMVMELFAVSAFFSHQINFSLPVPLPSVRAA</sequence>
<evidence type="ECO:0000256" key="1">
    <source>
        <dbReference type="SAM" id="MobiDB-lite"/>
    </source>
</evidence>
<proteinExistence type="predicted"/>
<gene>
    <name evidence="2" type="ORF">DEO72_LG3g1230</name>
</gene>
<dbReference type="Proteomes" id="UP000501690">
    <property type="component" value="Linkage Group LG3"/>
</dbReference>
<evidence type="ECO:0000313" key="3">
    <source>
        <dbReference type="Proteomes" id="UP000501690"/>
    </source>
</evidence>
<dbReference type="EMBL" id="CP039347">
    <property type="protein sequence ID" value="QCD86705.1"/>
    <property type="molecule type" value="Genomic_DNA"/>
</dbReference>
<reference evidence="2 3" key="1">
    <citation type="submission" date="2019-04" db="EMBL/GenBank/DDBJ databases">
        <title>An improved genome assembly and genetic linkage map for asparagus bean, Vigna unguiculata ssp. sesquipedialis.</title>
        <authorList>
            <person name="Xia Q."/>
            <person name="Zhang R."/>
            <person name="Dong Y."/>
        </authorList>
    </citation>
    <scope>NUCLEOTIDE SEQUENCE [LARGE SCALE GENOMIC DNA]</scope>
    <source>
        <tissue evidence="2">Leaf</tissue>
    </source>
</reference>
<accession>A0A4D6LEF1</accession>
<organism evidence="2 3">
    <name type="scientific">Vigna unguiculata</name>
    <name type="common">Cowpea</name>
    <dbReference type="NCBI Taxonomy" id="3917"/>
    <lineage>
        <taxon>Eukaryota</taxon>
        <taxon>Viridiplantae</taxon>
        <taxon>Streptophyta</taxon>
        <taxon>Embryophyta</taxon>
        <taxon>Tracheophyta</taxon>
        <taxon>Spermatophyta</taxon>
        <taxon>Magnoliopsida</taxon>
        <taxon>eudicotyledons</taxon>
        <taxon>Gunneridae</taxon>
        <taxon>Pentapetalae</taxon>
        <taxon>rosids</taxon>
        <taxon>fabids</taxon>
        <taxon>Fabales</taxon>
        <taxon>Fabaceae</taxon>
        <taxon>Papilionoideae</taxon>
        <taxon>50 kb inversion clade</taxon>
        <taxon>NPAAA clade</taxon>
        <taxon>indigoferoid/millettioid clade</taxon>
        <taxon>Phaseoleae</taxon>
        <taxon>Vigna</taxon>
    </lineage>
</organism>
<evidence type="ECO:0000313" key="2">
    <source>
        <dbReference type="EMBL" id="QCD86705.1"/>
    </source>
</evidence>
<dbReference type="AlphaFoldDB" id="A0A4D6LEF1"/>
<feature type="region of interest" description="Disordered" evidence="1">
    <location>
        <begin position="1"/>
        <end position="29"/>
    </location>
</feature>
<keyword evidence="3" id="KW-1185">Reference proteome</keyword>
<protein>
    <submittedName>
        <fullName evidence="2">Uncharacterized protein</fullName>
    </submittedName>
</protein>
<name>A0A4D6LEF1_VIGUN</name>